<evidence type="ECO:0000256" key="4">
    <source>
        <dbReference type="ARBA" id="ARBA00022679"/>
    </source>
</evidence>
<dbReference type="InterPro" id="IPR014776">
    <property type="entry name" value="4pyrrole_Mease_sub2"/>
</dbReference>
<dbReference type="CDD" id="cd11646">
    <property type="entry name" value="Precorrin_3B_C17_MT"/>
    <property type="match status" value="1"/>
</dbReference>
<evidence type="ECO:0000256" key="3">
    <source>
        <dbReference type="ARBA" id="ARBA00022603"/>
    </source>
</evidence>
<dbReference type="EMBL" id="JAHHZF010000015">
    <property type="protein sequence ID" value="MBT9292831.1"/>
    <property type="molecule type" value="Genomic_DNA"/>
</dbReference>
<keyword evidence="3 7" id="KW-0489">Methyltransferase</keyword>
<dbReference type="EC" id="2.1.1.131" evidence="7"/>
<dbReference type="SUPFAM" id="SSF53790">
    <property type="entry name" value="Tetrapyrrole methylase"/>
    <property type="match status" value="1"/>
</dbReference>
<proteinExistence type="predicted"/>
<feature type="domain" description="Tetrapyrrole methylase" evidence="6">
    <location>
        <begin position="23"/>
        <end position="230"/>
    </location>
</feature>
<keyword evidence="2" id="KW-0169">Cobalamin biosynthesis</keyword>
<dbReference type="Gene3D" id="3.40.1010.10">
    <property type="entry name" value="Cobalt-precorrin-4 Transmethylase, Domain 1"/>
    <property type="match status" value="1"/>
</dbReference>
<evidence type="ECO:0000313" key="7">
    <source>
        <dbReference type="EMBL" id="MBT9292831.1"/>
    </source>
</evidence>
<accession>A0A947D8A9</accession>
<evidence type="ECO:0000256" key="2">
    <source>
        <dbReference type="ARBA" id="ARBA00022573"/>
    </source>
</evidence>
<comment type="pathway">
    <text evidence="1">Cofactor biosynthesis; adenosylcobalamin biosynthesis.</text>
</comment>
<dbReference type="InterPro" id="IPR006363">
    <property type="entry name" value="Cbl_synth_CobJ/CibH_dom"/>
</dbReference>
<reference evidence="7 8" key="1">
    <citation type="submission" date="2021-06" db="EMBL/GenBank/DDBJ databases">
        <authorList>
            <person name="Grouzdev D.S."/>
            <person name="Koziaeva V."/>
        </authorList>
    </citation>
    <scope>NUCLEOTIDE SEQUENCE [LARGE SCALE GENOMIC DNA]</scope>
    <source>
        <strain evidence="7 8">22</strain>
    </source>
</reference>
<dbReference type="NCBIfam" id="TIGR01466">
    <property type="entry name" value="cobJ_cbiH"/>
    <property type="match status" value="1"/>
</dbReference>
<sequence length="271" mass="28281">MTGASAGSADNAPATVSPAAGRLRVVGLGPGPARWLTPEAAEALEAATDLVGYGPYVDRVPERPGLIRHASDNRVEIDRARHALELAAAGRSVAVVSGGDPGVFAMAAALFEAIEAGPAAWRSLDIEVDPGISAMQAAAARLGAPLGHDFCAISLSDNLKPWDLVLRRLTAAATGDFVIALYNPASKARPDRIFQAFDHLRSLKDPATPVAFARAVGRPDERIRIAALGSADPGLADMATLVMIGSSETRLIDRPGRDPWLYTPRQAGGAR</sequence>
<evidence type="ECO:0000259" key="6">
    <source>
        <dbReference type="Pfam" id="PF00590"/>
    </source>
</evidence>
<dbReference type="Proteomes" id="UP000766595">
    <property type="component" value="Unassembled WGS sequence"/>
</dbReference>
<comment type="caution">
    <text evidence="7">The sequence shown here is derived from an EMBL/GenBank/DDBJ whole genome shotgun (WGS) entry which is preliminary data.</text>
</comment>
<evidence type="ECO:0000256" key="5">
    <source>
        <dbReference type="ARBA" id="ARBA00022691"/>
    </source>
</evidence>
<dbReference type="InterPro" id="IPR035996">
    <property type="entry name" value="4pyrrol_Methylase_sf"/>
</dbReference>
<dbReference type="Pfam" id="PF00590">
    <property type="entry name" value="TP_methylase"/>
    <property type="match status" value="1"/>
</dbReference>
<gene>
    <name evidence="7" type="primary">cobJ</name>
    <name evidence="7" type="ORF">KL771_25445</name>
</gene>
<dbReference type="RefSeq" id="WP_261971327.1">
    <property type="nucleotide sequence ID" value="NZ_JAHHZF010000015.1"/>
</dbReference>
<keyword evidence="5" id="KW-0949">S-adenosyl-L-methionine</keyword>
<protein>
    <submittedName>
        <fullName evidence="7">Precorrin-3B C(17)-methyltransferase</fullName>
        <ecNumber evidence="7">2.1.1.131</ecNumber>
    </submittedName>
</protein>
<organism evidence="7 8">
    <name type="scientific">Prosthecodimorpha staleyi</name>
    <dbReference type="NCBI Taxonomy" id="2840188"/>
    <lineage>
        <taxon>Bacteria</taxon>
        <taxon>Pseudomonadati</taxon>
        <taxon>Pseudomonadota</taxon>
        <taxon>Alphaproteobacteria</taxon>
        <taxon>Hyphomicrobiales</taxon>
        <taxon>Ancalomicrobiaceae</taxon>
        <taxon>Prosthecodimorpha</taxon>
    </lineage>
</organism>
<dbReference type="GO" id="GO:0030789">
    <property type="term" value="F:precorrin-3B C17-methyltransferase activity"/>
    <property type="evidence" value="ECO:0007669"/>
    <property type="project" value="UniProtKB-EC"/>
</dbReference>
<dbReference type="PANTHER" id="PTHR47036">
    <property type="entry name" value="COBALT-FACTOR III C(17)-METHYLTRANSFERASE-RELATED"/>
    <property type="match status" value="1"/>
</dbReference>
<keyword evidence="4 7" id="KW-0808">Transferase</keyword>
<dbReference type="AlphaFoldDB" id="A0A947D8A9"/>
<dbReference type="InterPro" id="IPR000878">
    <property type="entry name" value="4pyrrol_Mease"/>
</dbReference>
<dbReference type="InterPro" id="IPR014777">
    <property type="entry name" value="4pyrrole_Mease_sub1"/>
</dbReference>
<keyword evidence="8" id="KW-1185">Reference proteome</keyword>
<evidence type="ECO:0000256" key="1">
    <source>
        <dbReference type="ARBA" id="ARBA00004953"/>
    </source>
</evidence>
<name>A0A947D8A9_9HYPH</name>
<dbReference type="GO" id="GO:0032259">
    <property type="term" value="P:methylation"/>
    <property type="evidence" value="ECO:0007669"/>
    <property type="project" value="UniProtKB-KW"/>
</dbReference>
<dbReference type="InterPro" id="IPR051810">
    <property type="entry name" value="Precorrin_MeTrfase"/>
</dbReference>
<dbReference type="Gene3D" id="3.30.950.10">
    <property type="entry name" value="Methyltransferase, Cobalt-precorrin-4 Transmethylase, Domain 2"/>
    <property type="match status" value="1"/>
</dbReference>
<dbReference type="GO" id="GO:0009236">
    <property type="term" value="P:cobalamin biosynthetic process"/>
    <property type="evidence" value="ECO:0007669"/>
    <property type="project" value="UniProtKB-KW"/>
</dbReference>
<evidence type="ECO:0000313" key="8">
    <source>
        <dbReference type="Proteomes" id="UP000766595"/>
    </source>
</evidence>
<dbReference type="PANTHER" id="PTHR47036:SF1">
    <property type="entry name" value="COBALT-FACTOR III C(17)-METHYLTRANSFERASE-RELATED"/>
    <property type="match status" value="1"/>
</dbReference>